<dbReference type="GO" id="GO:0008092">
    <property type="term" value="F:cytoskeletal protein binding"/>
    <property type="evidence" value="ECO:0007669"/>
    <property type="project" value="InterPro"/>
</dbReference>
<dbReference type="GO" id="GO:0031032">
    <property type="term" value="P:actomyosin structure organization"/>
    <property type="evidence" value="ECO:0007669"/>
    <property type="project" value="TreeGrafter"/>
</dbReference>
<dbReference type="SUPFAM" id="SSF54236">
    <property type="entry name" value="Ubiquitin-like"/>
    <property type="match status" value="1"/>
</dbReference>
<dbReference type="InterPro" id="IPR014352">
    <property type="entry name" value="FERM/acyl-CoA-bd_prot_sf"/>
</dbReference>
<feature type="compositionally biased region" description="Polar residues" evidence="7">
    <location>
        <begin position="502"/>
        <end position="514"/>
    </location>
</feature>
<evidence type="ECO:0000256" key="7">
    <source>
        <dbReference type="SAM" id="MobiDB-lite"/>
    </source>
</evidence>
<dbReference type="PROSITE" id="PS50057">
    <property type="entry name" value="FERM_3"/>
    <property type="match status" value="1"/>
</dbReference>
<dbReference type="InterPro" id="IPR018980">
    <property type="entry name" value="FERM_PH-like_C"/>
</dbReference>
<feature type="compositionally biased region" description="Low complexity" evidence="7">
    <location>
        <begin position="803"/>
        <end position="814"/>
    </location>
</feature>
<dbReference type="PANTHER" id="PTHR23280:SF25">
    <property type="entry name" value="MOESIN_EZRIN_RADIXIN HOMOLOG 1"/>
    <property type="match status" value="1"/>
</dbReference>
<dbReference type="InterPro" id="IPR019749">
    <property type="entry name" value="Band_41_domain"/>
</dbReference>
<feature type="compositionally biased region" description="Polar residues" evidence="7">
    <location>
        <begin position="711"/>
        <end position="732"/>
    </location>
</feature>
<dbReference type="GO" id="GO:0009887">
    <property type="term" value="P:animal organ morphogenesis"/>
    <property type="evidence" value="ECO:0007669"/>
    <property type="project" value="UniProtKB-ARBA"/>
</dbReference>
<dbReference type="InterPro" id="IPR018979">
    <property type="entry name" value="FERM_N"/>
</dbReference>
<name>A0A7R9A7X9_9CRUS</name>
<dbReference type="GO" id="GO:0048731">
    <property type="term" value="P:system development"/>
    <property type="evidence" value="ECO:0007669"/>
    <property type="project" value="UniProtKB-ARBA"/>
</dbReference>
<dbReference type="Pfam" id="PF09379">
    <property type="entry name" value="FERM_N"/>
    <property type="match status" value="1"/>
</dbReference>
<sequence>MLRFFSRRSRKGRAAEKSLGAAAAAATAAHKPKPSKHTIPCKVLLLDGSDLSVDLHKKAIGHELFEQVMFSLDLIEKDYFGLQYTDATNVQHWLDHTKPVKKQVRIGPPYTLRLKVKFYSSEPNNLREELTRYQFFLQLKNDILSGRLECPHQTAVELAAIALQSELGDYEEAVHTPAFVSEFHFIPNQTEEFEVEVLEHFKKLRGHTPAQAELNYLNKAKWLEMYGVDMHTVLGKDSCEYSLGLTPTGILVFEGIQKIGLFFWPKITRLDFKRKKLSLIVVEDDDEGKEQEHTFVFRLYNPKACKHLWKCAVEHHAFFRLKGPVRGAQRQSFFRMGSRFRYSGRTEFQTTQALRMRRTVHFERRPSQRFARRQSHVLRERRQQTMENGATPSVSAVVAASVAVPDGTTANPSVSVTEVHAESETKKKTESSSAEERLDNLIKSLSKEPRSGNANLATAADSSSSEVLPLTAHGPAGEEGAEGNGKRDSSPLLPKKPLFDSVPNNTRDAASSSKPRPLPLDQIKCNILKAKIEEEKQREQLTNSFGTKHFISNGISREDGSTTIKCRDRMNRIPMMLYSSDTFPRNKIGAKGRGNGEAHEVHDTSATFVAVGGDTLTLQLGGKCTASPKSESGDLAPGETCIDDPLPPPVTITHFSPPNASPRVSPSQAQSQAKLTNHLISSLFAASLNSHNPFVPSLSEKNPFRSHSPAPASTVNPFLDSGENNHASTPTSSVFTLASGSLSSPSAVQNPDSNVAIAQKETSFGGSSTIATMASSDGMENHSASPASSSSSSQVNGTSIGTSSPPMASSSISPWHVGEPQVTARRTIITEL</sequence>
<dbReference type="SMART" id="SM00295">
    <property type="entry name" value="B41"/>
    <property type="match status" value="1"/>
</dbReference>
<feature type="region of interest" description="Disordered" evidence="7">
    <location>
        <begin position="366"/>
        <end position="393"/>
    </location>
</feature>
<protein>
    <recommendedName>
        <fullName evidence="3">Moesin/ezrin/radixin homolog 1</fullName>
    </recommendedName>
</protein>
<feature type="region of interest" description="Disordered" evidence="7">
    <location>
        <begin position="406"/>
        <end position="520"/>
    </location>
</feature>
<evidence type="ECO:0000313" key="10">
    <source>
        <dbReference type="Proteomes" id="UP000677054"/>
    </source>
</evidence>
<evidence type="ECO:0000256" key="6">
    <source>
        <dbReference type="ARBA" id="ARBA00043944"/>
    </source>
</evidence>
<dbReference type="Gene3D" id="2.30.29.30">
    <property type="entry name" value="Pleckstrin-homology domain (PH domain)/Phosphotyrosine-binding domain (PTB)"/>
    <property type="match status" value="1"/>
</dbReference>
<dbReference type="Pfam" id="PF09380">
    <property type="entry name" value="FERM_C"/>
    <property type="match status" value="1"/>
</dbReference>
<dbReference type="EMBL" id="LR901597">
    <property type="protein sequence ID" value="CAD7248961.1"/>
    <property type="molecule type" value="Genomic_DNA"/>
</dbReference>
<proteinExistence type="predicted"/>
<keyword evidence="4" id="KW-0963">Cytoplasm</keyword>
<dbReference type="GO" id="GO:0005856">
    <property type="term" value="C:cytoskeleton"/>
    <property type="evidence" value="ECO:0007669"/>
    <property type="project" value="TreeGrafter"/>
</dbReference>
<comment type="subcellular location">
    <subcellularLocation>
        <location evidence="2">Cell junction</location>
        <location evidence="2">Adherens junction</location>
    </subcellularLocation>
    <subcellularLocation>
        <location evidence="6">Cell projection</location>
        <location evidence="6">Rhabdomere</location>
    </subcellularLocation>
    <subcellularLocation>
        <location evidence="1">Cytoplasm</location>
    </subcellularLocation>
</comment>
<dbReference type="Gene3D" id="3.10.20.90">
    <property type="entry name" value="Phosphatidylinositol 3-kinase Catalytic Subunit, Chain A, domain 1"/>
    <property type="match status" value="1"/>
</dbReference>
<dbReference type="GO" id="GO:0005886">
    <property type="term" value="C:plasma membrane"/>
    <property type="evidence" value="ECO:0007669"/>
    <property type="project" value="UniProtKB-ARBA"/>
</dbReference>
<dbReference type="Pfam" id="PF08736">
    <property type="entry name" value="FA"/>
    <property type="match status" value="1"/>
</dbReference>
<dbReference type="SUPFAM" id="SSF47031">
    <property type="entry name" value="Second domain of FERM"/>
    <property type="match status" value="1"/>
</dbReference>
<dbReference type="InterPro" id="IPR011993">
    <property type="entry name" value="PH-like_dom_sf"/>
</dbReference>
<evidence type="ECO:0000256" key="2">
    <source>
        <dbReference type="ARBA" id="ARBA00004536"/>
    </source>
</evidence>
<feature type="compositionally biased region" description="Low complexity" evidence="7">
    <location>
        <begin position="783"/>
        <end position="793"/>
    </location>
</feature>
<dbReference type="GO" id="GO:0005912">
    <property type="term" value="C:adherens junction"/>
    <property type="evidence" value="ECO:0007669"/>
    <property type="project" value="UniProtKB-SubCell"/>
</dbReference>
<evidence type="ECO:0000256" key="1">
    <source>
        <dbReference type="ARBA" id="ARBA00004496"/>
    </source>
</evidence>
<evidence type="ECO:0000256" key="5">
    <source>
        <dbReference type="ARBA" id="ARBA00022949"/>
    </source>
</evidence>
<evidence type="ECO:0000256" key="3">
    <source>
        <dbReference type="ARBA" id="ARBA00022025"/>
    </source>
</evidence>
<dbReference type="OrthoDB" id="6235974at2759"/>
<feature type="compositionally biased region" description="Polar residues" evidence="7">
    <location>
        <begin position="653"/>
        <end position="673"/>
    </location>
</feature>
<dbReference type="PROSITE" id="PS00660">
    <property type="entry name" value="FERM_1"/>
    <property type="match status" value="1"/>
</dbReference>
<feature type="region of interest" description="Disordered" evidence="7">
    <location>
        <begin position="625"/>
        <end position="673"/>
    </location>
</feature>
<dbReference type="SMART" id="SM01195">
    <property type="entry name" value="FA"/>
    <property type="match status" value="1"/>
</dbReference>
<dbReference type="CDD" id="cd13186">
    <property type="entry name" value="FERM_C_NBL4_NBL5"/>
    <property type="match status" value="1"/>
</dbReference>
<dbReference type="EMBL" id="CAJPEV010002080">
    <property type="protein sequence ID" value="CAG0895569.1"/>
    <property type="molecule type" value="Genomic_DNA"/>
</dbReference>
<dbReference type="InterPro" id="IPR019747">
    <property type="entry name" value="FERM_CS"/>
</dbReference>
<evidence type="ECO:0000259" key="8">
    <source>
        <dbReference type="PROSITE" id="PS50057"/>
    </source>
</evidence>
<dbReference type="InterPro" id="IPR029071">
    <property type="entry name" value="Ubiquitin-like_domsf"/>
</dbReference>
<feature type="compositionally biased region" description="Polar residues" evidence="7">
    <location>
        <begin position="452"/>
        <end position="466"/>
    </location>
</feature>
<dbReference type="InterPro" id="IPR000299">
    <property type="entry name" value="FERM_domain"/>
</dbReference>
<dbReference type="FunFam" id="1.20.80.10:FF:000003">
    <property type="entry name" value="Tyrosine-protein phosphatase non-receptor type 4"/>
    <property type="match status" value="1"/>
</dbReference>
<dbReference type="InterPro" id="IPR035963">
    <property type="entry name" value="FERM_2"/>
</dbReference>
<accession>A0A7R9A7X9</accession>
<dbReference type="FunFam" id="2.30.29.30:FF:000002">
    <property type="entry name" value="Band 4.1-like protein 5 isoform 1"/>
    <property type="match status" value="1"/>
</dbReference>
<dbReference type="FunFam" id="3.10.20.90:FF:000024">
    <property type="entry name" value="Erythrocyte membrane protein band 4.1-like 5"/>
    <property type="match status" value="1"/>
</dbReference>
<dbReference type="Pfam" id="PF00373">
    <property type="entry name" value="FERM_M"/>
    <property type="match status" value="1"/>
</dbReference>
<dbReference type="CDD" id="cd17108">
    <property type="entry name" value="FERM_F1_EPB41L5_like"/>
    <property type="match status" value="1"/>
</dbReference>
<dbReference type="CDD" id="cd14473">
    <property type="entry name" value="FERM_B-lobe"/>
    <property type="match status" value="1"/>
</dbReference>
<dbReference type="SUPFAM" id="SSF50729">
    <property type="entry name" value="PH domain-like"/>
    <property type="match status" value="1"/>
</dbReference>
<dbReference type="AlphaFoldDB" id="A0A7R9A7X9"/>
<dbReference type="PRINTS" id="PR00661">
    <property type="entry name" value="ERMFAMILY"/>
</dbReference>
<feature type="domain" description="FERM" evidence="8">
    <location>
        <begin position="39"/>
        <end position="323"/>
    </location>
</feature>
<feature type="compositionally biased region" description="Basic and acidic residues" evidence="7">
    <location>
        <begin position="419"/>
        <end position="450"/>
    </location>
</feature>
<evidence type="ECO:0000256" key="4">
    <source>
        <dbReference type="ARBA" id="ARBA00022490"/>
    </source>
</evidence>
<dbReference type="InterPro" id="IPR000798">
    <property type="entry name" value="Ez/rad/moesin-like"/>
</dbReference>
<organism evidence="9">
    <name type="scientific">Darwinula stevensoni</name>
    <dbReference type="NCBI Taxonomy" id="69355"/>
    <lineage>
        <taxon>Eukaryota</taxon>
        <taxon>Metazoa</taxon>
        <taxon>Ecdysozoa</taxon>
        <taxon>Arthropoda</taxon>
        <taxon>Crustacea</taxon>
        <taxon>Oligostraca</taxon>
        <taxon>Ostracoda</taxon>
        <taxon>Podocopa</taxon>
        <taxon>Podocopida</taxon>
        <taxon>Darwinulocopina</taxon>
        <taxon>Darwinuloidea</taxon>
        <taxon>Darwinulidae</taxon>
        <taxon>Darwinula</taxon>
    </lineage>
</organism>
<dbReference type="PANTHER" id="PTHR23280">
    <property type="entry name" value="4.1 G PROTEIN"/>
    <property type="match status" value="1"/>
</dbReference>
<dbReference type="Proteomes" id="UP000677054">
    <property type="component" value="Unassembled WGS sequence"/>
</dbReference>
<dbReference type="SMART" id="SM01196">
    <property type="entry name" value="FERM_C"/>
    <property type="match status" value="1"/>
</dbReference>
<gene>
    <name evidence="9" type="ORF">DSTB1V02_LOCUS8764</name>
</gene>
<dbReference type="InterPro" id="IPR014847">
    <property type="entry name" value="FA"/>
</dbReference>
<evidence type="ECO:0000313" key="9">
    <source>
        <dbReference type="EMBL" id="CAD7248961.1"/>
    </source>
</evidence>
<dbReference type="PRINTS" id="PR00935">
    <property type="entry name" value="BAND41"/>
</dbReference>
<feature type="region of interest" description="Disordered" evidence="7">
    <location>
        <begin position="699"/>
        <end position="732"/>
    </location>
</feature>
<keyword evidence="5" id="KW-0965">Cell junction</keyword>
<dbReference type="GO" id="GO:0005737">
    <property type="term" value="C:cytoplasm"/>
    <property type="evidence" value="ECO:0007669"/>
    <property type="project" value="UniProtKB-SubCell"/>
</dbReference>
<dbReference type="InterPro" id="IPR019748">
    <property type="entry name" value="FERM_central"/>
</dbReference>
<reference evidence="9" key="1">
    <citation type="submission" date="2020-11" db="EMBL/GenBank/DDBJ databases">
        <authorList>
            <person name="Tran Van P."/>
        </authorList>
    </citation>
    <scope>NUCLEOTIDE SEQUENCE</scope>
</reference>
<feature type="region of interest" description="Disordered" evidence="7">
    <location>
        <begin position="768"/>
        <end position="819"/>
    </location>
</feature>
<keyword evidence="10" id="KW-1185">Reference proteome</keyword>
<dbReference type="Gene3D" id="1.20.80.10">
    <property type="match status" value="1"/>
</dbReference>